<reference evidence="3" key="1">
    <citation type="submission" date="2022-10" db="EMBL/GenBank/DDBJ databases">
        <title>The complete genomes of actinobacterial strains from the NBC collection.</title>
        <authorList>
            <person name="Joergensen T.S."/>
            <person name="Alvarez Arevalo M."/>
            <person name="Sterndorff E.B."/>
            <person name="Faurdal D."/>
            <person name="Vuksanovic O."/>
            <person name="Mourched A.-S."/>
            <person name="Charusanti P."/>
            <person name="Shaw S."/>
            <person name="Blin K."/>
            <person name="Weber T."/>
        </authorList>
    </citation>
    <scope>NUCLEOTIDE SEQUENCE</scope>
    <source>
        <strain evidence="3">NBC_01401</strain>
    </source>
</reference>
<feature type="region of interest" description="Disordered" evidence="1">
    <location>
        <begin position="145"/>
        <end position="167"/>
    </location>
</feature>
<gene>
    <name evidence="3" type="ORF">OG626_16445</name>
</gene>
<dbReference type="AlphaFoldDB" id="A0AAU3GZL8"/>
<protein>
    <submittedName>
        <fullName evidence="3">Uncharacterized protein</fullName>
    </submittedName>
</protein>
<feature type="transmembrane region" description="Helical" evidence="2">
    <location>
        <begin position="93"/>
        <end position="111"/>
    </location>
</feature>
<feature type="transmembrane region" description="Helical" evidence="2">
    <location>
        <begin position="123"/>
        <end position="142"/>
    </location>
</feature>
<keyword evidence="2" id="KW-0472">Membrane</keyword>
<evidence type="ECO:0000256" key="2">
    <source>
        <dbReference type="SAM" id="Phobius"/>
    </source>
</evidence>
<accession>A0AAU3GZL8</accession>
<keyword evidence="2" id="KW-1133">Transmembrane helix</keyword>
<sequence>MSERRPTVPTGTRLVRVRTCLALLAVGEGLPAAWALLWPRHFYDTYPLPGHPWVAGFPPYNEHLTRDFGAAVLALTVVLGWAACTAQPQLVRAAAVSALTFCVPHLAFHSAHLGHPFGLEEAFQLVSLSVPVAAAVVALLAAGGTTRTADPPGHPPVRSPTQEETSG</sequence>
<feature type="transmembrane region" description="Helical" evidence="2">
    <location>
        <begin position="20"/>
        <end position="38"/>
    </location>
</feature>
<name>A0AAU3GZL8_9ACTN</name>
<proteinExistence type="predicted"/>
<evidence type="ECO:0000313" key="3">
    <source>
        <dbReference type="EMBL" id="WTY96393.1"/>
    </source>
</evidence>
<keyword evidence="2" id="KW-0812">Transmembrane</keyword>
<dbReference type="EMBL" id="CP109535">
    <property type="protein sequence ID" value="WTY96393.1"/>
    <property type="molecule type" value="Genomic_DNA"/>
</dbReference>
<organism evidence="3">
    <name type="scientific">Streptomyces sp. NBC_01401</name>
    <dbReference type="NCBI Taxonomy" id="2903854"/>
    <lineage>
        <taxon>Bacteria</taxon>
        <taxon>Bacillati</taxon>
        <taxon>Actinomycetota</taxon>
        <taxon>Actinomycetes</taxon>
        <taxon>Kitasatosporales</taxon>
        <taxon>Streptomycetaceae</taxon>
        <taxon>Streptomyces</taxon>
    </lineage>
</organism>
<evidence type="ECO:0000256" key="1">
    <source>
        <dbReference type="SAM" id="MobiDB-lite"/>
    </source>
</evidence>
<feature type="transmembrane region" description="Helical" evidence="2">
    <location>
        <begin position="68"/>
        <end position="86"/>
    </location>
</feature>